<dbReference type="Proteomes" id="UP000436088">
    <property type="component" value="Unassembled WGS sequence"/>
</dbReference>
<evidence type="ECO:0000259" key="4">
    <source>
        <dbReference type="PROSITE" id="PS50222"/>
    </source>
</evidence>
<dbReference type="Pfam" id="PF13499">
    <property type="entry name" value="EF-hand_7"/>
    <property type="match status" value="1"/>
</dbReference>
<keyword evidence="1" id="KW-0813">Transport</keyword>
<keyword evidence="5" id="KW-0547">Nucleotide-binding</keyword>
<keyword evidence="6" id="KW-1185">Reference proteome</keyword>
<keyword evidence="1" id="KW-0050">Antiport</keyword>
<proteinExistence type="predicted"/>
<dbReference type="GO" id="GO:0006874">
    <property type="term" value="P:intracellular calcium ion homeostasis"/>
    <property type="evidence" value="ECO:0007669"/>
    <property type="project" value="TreeGrafter"/>
</dbReference>
<dbReference type="GO" id="GO:0004386">
    <property type="term" value="F:helicase activity"/>
    <property type="evidence" value="ECO:0007669"/>
    <property type="project" value="UniProtKB-KW"/>
</dbReference>
<dbReference type="PROSITE" id="PS50222">
    <property type="entry name" value="EF_HAND_2"/>
    <property type="match status" value="1"/>
</dbReference>
<keyword evidence="2" id="KW-0406">Ion transport</keyword>
<feature type="transmembrane region" description="Helical" evidence="3">
    <location>
        <begin position="107"/>
        <end position="128"/>
    </location>
</feature>
<dbReference type="EMBL" id="VEPZ02001429">
    <property type="protein sequence ID" value="KAE8673292.1"/>
    <property type="molecule type" value="Genomic_DNA"/>
</dbReference>
<dbReference type="Gene3D" id="1.10.238.10">
    <property type="entry name" value="EF-hand"/>
    <property type="match status" value="1"/>
</dbReference>
<dbReference type="InterPro" id="IPR011992">
    <property type="entry name" value="EF-hand-dom_pair"/>
</dbReference>
<keyword evidence="5" id="KW-0067">ATP-binding</keyword>
<comment type="caution">
    <text evidence="5">The sequence shown here is derived from an EMBL/GenBank/DDBJ whole genome shotgun (WGS) entry which is preliminary data.</text>
</comment>
<keyword evidence="5" id="KW-0378">Hydrolase</keyword>
<gene>
    <name evidence="5" type="ORF">F3Y22_tig00111794pilonHSYRG00005</name>
</gene>
<name>A0A6A2XDA8_HIBSY</name>
<evidence type="ECO:0000313" key="6">
    <source>
        <dbReference type="Proteomes" id="UP000436088"/>
    </source>
</evidence>
<accession>A0A6A2XDA8</accession>
<feature type="transmembrane region" description="Helical" evidence="3">
    <location>
        <begin position="33"/>
        <end position="54"/>
    </location>
</feature>
<keyword evidence="5" id="KW-0347">Helicase</keyword>
<evidence type="ECO:0000313" key="5">
    <source>
        <dbReference type="EMBL" id="KAE8673292.1"/>
    </source>
</evidence>
<dbReference type="InterPro" id="IPR004713">
    <property type="entry name" value="CaH_exchang"/>
</dbReference>
<dbReference type="PANTHER" id="PTHR31503:SF80">
    <property type="entry name" value="EF-HAND DOMAIN-CONTAINING PROTEIN"/>
    <property type="match status" value="1"/>
</dbReference>
<dbReference type="GO" id="GO:0005509">
    <property type="term" value="F:calcium ion binding"/>
    <property type="evidence" value="ECO:0007669"/>
    <property type="project" value="InterPro"/>
</dbReference>
<organism evidence="5 6">
    <name type="scientific">Hibiscus syriacus</name>
    <name type="common">Rose of Sharon</name>
    <dbReference type="NCBI Taxonomy" id="106335"/>
    <lineage>
        <taxon>Eukaryota</taxon>
        <taxon>Viridiplantae</taxon>
        <taxon>Streptophyta</taxon>
        <taxon>Embryophyta</taxon>
        <taxon>Tracheophyta</taxon>
        <taxon>Spermatophyta</taxon>
        <taxon>Magnoliopsida</taxon>
        <taxon>eudicotyledons</taxon>
        <taxon>Gunneridae</taxon>
        <taxon>Pentapetalae</taxon>
        <taxon>rosids</taxon>
        <taxon>malvids</taxon>
        <taxon>Malvales</taxon>
        <taxon>Malvaceae</taxon>
        <taxon>Malvoideae</taxon>
        <taxon>Hibiscus</taxon>
    </lineage>
</organism>
<dbReference type="AlphaFoldDB" id="A0A6A2XDA8"/>
<protein>
    <submittedName>
        <fullName evidence="5">RNA helicase family protein isoform 1</fullName>
    </submittedName>
</protein>
<dbReference type="SUPFAM" id="SSF47473">
    <property type="entry name" value="EF-hand"/>
    <property type="match status" value="1"/>
</dbReference>
<dbReference type="GO" id="GO:0015369">
    <property type="term" value="F:calcium:proton antiporter activity"/>
    <property type="evidence" value="ECO:0007669"/>
    <property type="project" value="TreeGrafter"/>
</dbReference>
<sequence>MDRTKESWVLEHLPTTTVTCEPTYGFLPCTTRLWVQLFLLVVYEYLLSLSQHFISSGSNLFFQTFGTGYGVRTDAETKYSAMIMLLSMIPFLILQLAKILSSARRAIVLISLLTSFALLAGYCTYQVFEPWIQNRRLEYLMRKYIERNLLGTLVSPNGRPDELQIKRLFHKIDKKNNSFISSAELGAFILGIQMEEMGLDEEDFQNKIMQEFDTSGDSNIKGTEFVRGISNWLNKANNDVKLFRARAKVNNNQPWWNYIEAAFLVTLGTTATIMLSKPLVAAFVGFSESANVPSFMVSYVVVPLALHFRQGFRAVSSAREKTEKAASLTFSEVYGAVFMNNVMDYICTRYFMGCVGSGCGSFTCLHDDGSFGHFQNQISVLDMCFGVSVIPPVFAATLCSHQCLGMVLILQRLDKFMNIDLLFFQKWRVLFPSRELQCSMNSP</sequence>
<evidence type="ECO:0000256" key="2">
    <source>
        <dbReference type="ARBA" id="ARBA00023065"/>
    </source>
</evidence>
<evidence type="ECO:0000256" key="1">
    <source>
        <dbReference type="ARBA" id="ARBA00022449"/>
    </source>
</evidence>
<dbReference type="GO" id="GO:0016020">
    <property type="term" value="C:membrane"/>
    <property type="evidence" value="ECO:0007669"/>
    <property type="project" value="InterPro"/>
</dbReference>
<dbReference type="PANTHER" id="PTHR31503">
    <property type="entry name" value="VACUOLAR CALCIUM ION TRANSPORTER"/>
    <property type="match status" value="1"/>
</dbReference>
<keyword evidence="3" id="KW-0472">Membrane</keyword>
<feature type="domain" description="EF-hand" evidence="4">
    <location>
        <begin position="160"/>
        <end position="195"/>
    </location>
</feature>
<reference evidence="5" key="1">
    <citation type="submission" date="2019-09" db="EMBL/GenBank/DDBJ databases">
        <title>Draft genome information of white flower Hibiscus syriacus.</title>
        <authorList>
            <person name="Kim Y.-M."/>
        </authorList>
    </citation>
    <scope>NUCLEOTIDE SEQUENCE [LARGE SCALE GENOMIC DNA]</scope>
    <source>
        <strain evidence="5">YM2019G1</strain>
    </source>
</reference>
<feature type="transmembrane region" description="Helical" evidence="3">
    <location>
        <begin position="79"/>
        <end position="100"/>
    </location>
</feature>
<dbReference type="InterPro" id="IPR002048">
    <property type="entry name" value="EF_hand_dom"/>
</dbReference>
<dbReference type="CDD" id="cd00051">
    <property type="entry name" value="EFh"/>
    <property type="match status" value="1"/>
</dbReference>
<evidence type="ECO:0000256" key="3">
    <source>
        <dbReference type="SAM" id="Phobius"/>
    </source>
</evidence>
<keyword evidence="3" id="KW-0812">Transmembrane</keyword>
<keyword evidence="3" id="KW-1133">Transmembrane helix</keyword>